<proteinExistence type="predicted"/>
<evidence type="ECO:0000259" key="2">
    <source>
        <dbReference type="PROSITE" id="PS51352"/>
    </source>
</evidence>
<dbReference type="Gene3D" id="3.40.30.10">
    <property type="entry name" value="Glutaredoxin"/>
    <property type="match status" value="1"/>
</dbReference>
<accession>A0ABV6KVP4</accession>
<protein>
    <submittedName>
        <fullName evidence="3">TlpA family protein disulfide reductase</fullName>
    </submittedName>
</protein>
<dbReference type="PROSITE" id="PS51352">
    <property type="entry name" value="THIOREDOXIN_2"/>
    <property type="match status" value="1"/>
</dbReference>
<dbReference type="EMBL" id="JBHLUU010000121">
    <property type="protein sequence ID" value="MFC0477398.1"/>
    <property type="molecule type" value="Genomic_DNA"/>
</dbReference>
<dbReference type="SUPFAM" id="SSF52833">
    <property type="entry name" value="Thioredoxin-like"/>
    <property type="match status" value="1"/>
</dbReference>
<dbReference type="Proteomes" id="UP001589738">
    <property type="component" value="Unassembled WGS sequence"/>
</dbReference>
<dbReference type="InterPro" id="IPR000866">
    <property type="entry name" value="AhpC/TSA"/>
</dbReference>
<dbReference type="InterPro" id="IPR017937">
    <property type="entry name" value="Thioredoxin_CS"/>
</dbReference>
<feature type="domain" description="Thioredoxin" evidence="2">
    <location>
        <begin position="42"/>
        <end position="180"/>
    </location>
</feature>
<sequence length="181" mass="20573">MKKTIKIVLLGLLLWAFVFTVNKEITKFQSISKSTVNTEQLPQKNFQRPSFSLTGLDGKQYSTDEVSKPLVINFWASWCGPCKVEAPELVKLYQKYNDKVEIFAVNLTEGDSKEAAKKFADSYGFQFPVLLDTDNKVSDMYRVTAIPTTYFVNRDGIIVDQILGFGGVELFEDKFEKLAKE</sequence>
<evidence type="ECO:0000313" key="3">
    <source>
        <dbReference type="EMBL" id="MFC0477398.1"/>
    </source>
</evidence>
<dbReference type="PROSITE" id="PS00194">
    <property type="entry name" value="THIOREDOXIN_1"/>
    <property type="match status" value="1"/>
</dbReference>
<organism evidence="3 4">
    <name type="scientific">Robertmurraya beringensis</name>
    <dbReference type="NCBI Taxonomy" id="641660"/>
    <lineage>
        <taxon>Bacteria</taxon>
        <taxon>Bacillati</taxon>
        <taxon>Bacillota</taxon>
        <taxon>Bacilli</taxon>
        <taxon>Bacillales</taxon>
        <taxon>Bacillaceae</taxon>
        <taxon>Robertmurraya</taxon>
    </lineage>
</organism>
<evidence type="ECO:0000256" key="1">
    <source>
        <dbReference type="ARBA" id="ARBA00023157"/>
    </source>
</evidence>
<dbReference type="InterPro" id="IPR013766">
    <property type="entry name" value="Thioredoxin_domain"/>
</dbReference>
<dbReference type="PANTHER" id="PTHR42852:SF1">
    <property type="entry name" value="THIOREDOXIN-LIKE PROTEIN YNEN"/>
    <property type="match status" value="1"/>
</dbReference>
<dbReference type="RefSeq" id="WP_160549843.1">
    <property type="nucleotide sequence ID" value="NZ_JBHLUU010000121.1"/>
</dbReference>
<reference evidence="3 4" key="1">
    <citation type="submission" date="2024-09" db="EMBL/GenBank/DDBJ databases">
        <authorList>
            <person name="Sun Q."/>
            <person name="Mori K."/>
        </authorList>
    </citation>
    <scope>NUCLEOTIDE SEQUENCE [LARGE SCALE GENOMIC DNA]</scope>
    <source>
        <strain evidence="3 4">CGMCC 1.9126</strain>
    </source>
</reference>
<keyword evidence="1" id="KW-1015">Disulfide bond</keyword>
<keyword evidence="4" id="KW-1185">Reference proteome</keyword>
<evidence type="ECO:0000313" key="4">
    <source>
        <dbReference type="Proteomes" id="UP001589738"/>
    </source>
</evidence>
<dbReference type="PANTHER" id="PTHR42852">
    <property type="entry name" value="THIOL:DISULFIDE INTERCHANGE PROTEIN DSBE"/>
    <property type="match status" value="1"/>
</dbReference>
<gene>
    <name evidence="3" type="ORF">ACFFHF_19565</name>
</gene>
<dbReference type="CDD" id="cd02966">
    <property type="entry name" value="TlpA_like_family"/>
    <property type="match status" value="1"/>
</dbReference>
<dbReference type="Pfam" id="PF00578">
    <property type="entry name" value="AhpC-TSA"/>
    <property type="match status" value="1"/>
</dbReference>
<dbReference type="InterPro" id="IPR036249">
    <property type="entry name" value="Thioredoxin-like_sf"/>
</dbReference>
<comment type="caution">
    <text evidence="3">The sequence shown here is derived from an EMBL/GenBank/DDBJ whole genome shotgun (WGS) entry which is preliminary data.</text>
</comment>
<name>A0ABV6KVP4_9BACI</name>
<dbReference type="InterPro" id="IPR050553">
    <property type="entry name" value="Thioredoxin_ResA/DsbE_sf"/>
</dbReference>